<evidence type="ECO:0000313" key="6">
    <source>
        <dbReference type="EMBL" id="WNC17844.1"/>
    </source>
</evidence>
<comment type="similarity">
    <text evidence="1">Belongs to the thioredoxin family.</text>
</comment>
<dbReference type="Pfam" id="PF00085">
    <property type="entry name" value="Thioredoxin"/>
    <property type="match status" value="1"/>
</dbReference>
<keyword evidence="2" id="KW-1015">Disulfide bond</keyword>
<dbReference type="SUPFAM" id="SSF52833">
    <property type="entry name" value="Thioredoxin-like"/>
    <property type="match status" value="1"/>
</dbReference>
<evidence type="ECO:0000259" key="5">
    <source>
        <dbReference type="PROSITE" id="PS51352"/>
    </source>
</evidence>
<proteinExistence type="inferred from homology"/>
<feature type="chain" id="PRO_5045269452" evidence="4">
    <location>
        <begin position="31"/>
        <end position="134"/>
    </location>
</feature>
<feature type="signal peptide" evidence="4">
    <location>
        <begin position="1"/>
        <end position="30"/>
    </location>
</feature>
<dbReference type="CDD" id="cd02947">
    <property type="entry name" value="TRX_family"/>
    <property type="match status" value="1"/>
</dbReference>
<evidence type="ECO:0000256" key="3">
    <source>
        <dbReference type="ARBA" id="ARBA00023284"/>
    </source>
</evidence>
<dbReference type="InterPro" id="IPR013766">
    <property type="entry name" value="Thioredoxin_domain"/>
</dbReference>
<reference evidence="6 7" key="1">
    <citation type="submission" date="2023-09" db="EMBL/GenBank/DDBJ databases">
        <title>Complete Genome and Methylome dissection of Bacillus brevis NEB573 original source of BbsI restriction endonuclease.</title>
        <authorList>
            <person name="Fomenkov A."/>
            <person name="Roberts R.D."/>
        </authorList>
    </citation>
    <scope>NUCLEOTIDE SEQUENCE [LARGE SCALE GENOMIC DNA]</scope>
    <source>
        <strain evidence="6 7">NEB573</strain>
    </source>
</reference>
<keyword evidence="4" id="KW-0732">Signal</keyword>
<evidence type="ECO:0000256" key="4">
    <source>
        <dbReference type="SAM" id="SignalP"/>
    </source>
</evidence>
<keyword evidence="7" id="KW-1185">Reference proteome</keyword>
<dbReference type="PROSITE" id="PS51352">
    <property type="entry name" value="THIOREDOXIN_2"/>
    <property type="match status" value="1"/>
</dbReference>
<protein>
    <submittedName>
        <fullName evidence="6">Thioredoxin family protein</fullName>
    </submittedName>
</protein>
<dbReference type="PANTHER" id="PTHR45663">
    <property type="entry name" value="GEO12009P1"/>
    <property type="match status" value="1"/>
</dbReference>
<dbReference type="RefSeq" id="WP_310774592.1">
    <property type="nucleotide sequence ID" value="NZ_CP134050.1"/>
</dbReference>
<gene>
    <name evidence="6" type="ORF">RGB73_28660</name>
</gene>
<dbReference type="InterPro" id="IPR036249">
    <property type="entry name" value="Thioredoxin-like_sf"/>
</dbReference>
<dbReference type="Gene3D" id="3.40.30.10">
    <property type="entry name" value="Glutaredoxin"/>
    <property type="match status" value="1"/>
</dbReference>
<dbReference type="PANTHER" id="PTHR45663:SF11">
    <property type="entry name" value="GEO12009P1"/>
    <property type="match status" value="1"/>
</dbReference>
<organism evidence="6 7">
    <name type="scientific">Brevibacillus brevis</name>
    <name type="common">Bacillus brevis</name>
    <dbReference type="NCBI Taxonomy" id="1393"/>
    <lineage>
        <taxon>Bacteria</taxon>
        <taxon>Bacillati</taxon>
        <taxon>Bacillota</taxon>
        <taxon>Bacilli</taxon>
        <taxon>Bacillales</taxon>
        <taxon>Paenibacillaceae</taxon>
        <taxon>Brevibacillus</taxon>
    </lineage>
</organism>
<sequence>MRICAKWLWTIAACLLITILAAWSWQAAKANEEKVMYVYSDSCGYCQSFRPTFESVLAEYPQLAVERLDIHDDRDLAVALDLGAEATPTVFVVKGGQVVDKLEGEVPAGVLRNFLQKNLDIPLSGRNVDRYNIL</sequence>
<feature type="domain" description="Thioredoxin" evidence="5">
    <location>
        <begin position="5"/>
        <end position="120"/>
    </location>
</feature>
<dbReference type="Proteomes" id="UP001256827">
    <property type="component" value="Chromosome"/>
</dbReference>
<evidence type="ECO:0000256" key="2">
    <source>
        <dbReference type="ARBA" id="ARBA00023157"/>
    </source>
</evidence>
<accession>A0ABY9TCJ5</accession>
<dbReference type="EMBL" id="CP134050">
    <property type="protein sequence ID" value="WNC17844.1"/>
    <property type="molecule type" value="Genomic_DNA"/>
</dbReference>
<evidence type="ECO:0000256" key="1">
    <source>
        <dbReference type="ARBA" id="ARBA00008987"/>
    </source>
</evidence>
<keyword evidence="3" id="KW-0676">Redox-active center</keyword>
<name>A0ABY9TCJ5_BREBE</name>
<evidence type="ECO:0000313" key="7">
    <source>
        <dbReference type="Proteomes" id="UP001256827"/>
    </source>
</evidence>